<sequence length="321" mass="36952">MNRAERIFHLHRRLKESRQPPSLAQLVEQLGVSRATLKRDIEYMRDFMQAPIEYDAQANGYRYDPDAPAFELPGLWFNESELLALLTMEQLLEDMQPGLLAPVIGPMKTRIRRLLESGGQDSTELRRRIQIQPQAHRTSAADTFRIAAEATLAGHPLDIDYHGRARDSATRRRIHPQRLLYYRDNWYLIAWCENAQALRTFALERIRAATPVQDTPLREEADADLDRHVGAAFGIFTGPASEWAVLRFTPEHARWVADETWHPDQIGQYRGDTWELQIPYSDPTELIQEILRHGPGVEVIAPESLRQRVADTLREAAARYT</sequence>
<dbReference type="Gene3D" id="1.10.10.10">
    <property type="entry name" value="Winged helix-like DNA-binding domain superfamily/Winged helix DNA-binding domain"/>
    <property type="match status" value="1"/>
</dbReference>
<dbReference type="Proteomes" id="UP000189177">
    <property type="component" value="Unassembled WGS sequence"/>
</dbReference>
<evidence type="ECO:0000259" key="3">
    <source>
        <dbReference type="Pfam" id="PF25583"/>
    </source>
</evidence>
<dbReference type="InterPro" id="IPR057727">
    <property type="entry name" value="WCX_dom"/>
</dbReference>
<evidence type="ECO:0000313" key="4">
    <source>
        <dbReference type="EMBL" id="OOC09883.1"/>
    </source>
</evidence>
<dbReference type="InterPro" id="IPR026881">
    <property type="entry name" value="WYL_dom"/>
</dbReference>
<dbReference type="AlphaFoldDB" id="A0A1V2ZYJ0"/>
<dbReference type="STRING" id="252474.B1A74_08690"/>
<protein>
    <submittedName>
        <fullName evidence="4">Transcriptional regulator</fullName>
    </submittedName>
</protein>
<accession>A0A1V2ZYJ0</accession>
<feature type="domain" description="Helix-turn-helix type 11" evidence="1">
    <location>
        <begin position="6"/>
        <end position="62"/>
    </location>
</feature>
<evidence type="ECO:0000313" key="5">
    <source>
        <dbReference type="Proteomes" id="UP000189177"/>
    </source>
</evidence>
<gene>
    <name evidence="4" type="ORF">B1A74_08690</name>
</gene>
<dbReference type="InterPro" id="IPR036388">
    <property type="entry name" value="WH-like_DNA-bd_sf"/>
</dbReference>
<dbReference type="InterPro" id="IPR051534">
    <property type="entry name" value="CBASS_pafABC_assoc_protein"/>
</dbReference>
<dbReference type="InterPro" id="IPR013196">
    <property type="entry name" value="HTH_11"/>
</dbReference>
<dbReference type="OrthoDB" id="9807255at2"/>
<dbReference type="Pfam" id="PF13280">
    <property type="entry name" value="WYL"/>
    <property type="match status" value="1"/>
</dbReference>
<dbReference type="PANTHER" id="PTHR34580:SF3">
    <property type="entry name" value="PROTEIN PAFB"/>
    <property type="match status" value="1"/>
</dbReference>
<reference evidence="4 5" key="1">
    <citation type="submission" date="2017-02" db="EMBL/GenBank/DDBJ databases">
        <title>Genomic diversity within the haloalkaliphilic genus Thioalkalivibrio.</title>
        <authorList>
            <person name="Ahn A.-C."/>
            <person name="Meier-Kolthoff J."/>
            <person name="Overmars L."/>
            <person name="Richter M."/>
            <person name="Woyke T."/>
            <person name="Sorokin D.Y."/>
            <person name="Muyzer G."/>
        </authorList>
    </citation>
    <scope>NUCLEOTIDE SEQUENCE [LARGE SCALE GENOMIC DNA]</scope>
    <source>
        <strain evidence="4 5">HL17</strain>
    </source>
</reference>
<dbReference type="Pfam" id="PF25583">
    <property type="entry name" value="WCX"/>
    <property type="match status" value="1"/>
</dbReference>
<feature type="domain" description="WCX" evidence="3">
    <location>
        <begin position="242"/>
        <end position="317"/>
    </location>
</feature>
<name>A0A1V2ZYJ0_9GAMM</name>
<dbReference type="Pfam" id="PF08279">
    <property type="entry name" value="HTH_11"/>
    <property type="match status" value="1"/>
</dbReference>
<dbReference type="InterPro" id="IPR036390">
    <property type="entry name" value="WH_DNA-bd_sf"/>
</dbReference>
<evidence type="ECO:0000259" key="1">
    <source>
        <dbReference type="Pfam" id="PF08279"/>
    </source>
</evidence>
<keyword evidence="5" id="KW-1185">Reference proteome</keyword>
<dbReference type="EMBL" id="MUZR01000032">
    <property type="protein sequence ID" value="OOC09883.1"/>
    <property type="molecule type" value="Genomic_DNA"/>
</dbReference>
<organism evidence="4 5">
    <name type="scientific">Thioalkalivibrio halophilus</name>
    <dbReference type="NCBI Taxonomy" id="252474"/>
    <lineage>
        <taxon>Bacteria</taxon>
        <taxon>Pseudomonadati</taxon>
        <taxon>Pseudomonadota</taxon>
        <taxon>Gammaproteobacteria</taxon>
        <taxon>Chromatiales</taxon>
        <taxon>Ectothiorhodospiraceae</taxon>
        <taxon>Thioalkalivibrio</taxon>
    </lineage>
</organism>
<evidence type="ECO:0000259" key="2">
    <source>
        <dbReference type="Pfam" id="PF13280"/>
    </source>
</evidence>
<dbReference type="PROSITE" id="PS52050">
    <property type="entry name" value="WYL"/>
    <property type="match status" value="1"/>
</dbReference>
<dbReference type="SUPFAM" id="SSF46785">
    <property type="entry name" value="Winged helix' DNA-binding domain"/>
    <property type="match status" value="1"/>
</dbReference>
<dbReference type="PANTHER" id="PTHR34580">
    <property type="match status" value="1"/>
</dbReference>
<dbReference type="RefSeq" id="WP_018947616.1">
    <property type="nucleotide sequence ID" value="NZ_MUZR01000032.1"/>
</dbReference>
<feature type="domain" description="WYL" evidence="2">
    <location>
        <begin position="143"/>
        <end position="210"/>
    </location>
</feature>
<proteinExistence type="predicted"/>
<comment type="caution">
    <text evidence="4">The sequence shown here is derived from an EMBL/GenBank/DDBJ whole genome shotgun (WGS) entry which is preliminary data.</text>
</comment>